<keyword evidence="1" id="KW-0723">Serine/threonine-protein kinase</keyword>
<dbReference type="InterPro" id="IPR001245">
    <property type="entry name" value="Ser-Thr/Tyr_kinase_cat_dom"/>
</dbReference>
<feature type="domain" description="Protein kinase" evidence="10">
    <location>
        <begin position="657"/>
        <end position="963"/>
    </location>
</feature>
<dbReference type="Proteomes" id="UP000266841">
    <property type="component" value="Unassembled WGS sequence"/>
</dbReference>
<dbReference type="FunFam" id="3.30.200.20:FF:000034">
    <property type="entry name" value="Kinase suppressor of Ras 1"/>
    <property type="match status" value="1"/>
</dbReference>
<keyword evidence="4" id="KW-0418">Kinase</keyword>
<feature type="compositionally biased region" description="Low complexity" evidence="9">
    <location>
        <begin position="308"/>
        <end position="317"/>
    </location>
</feature>
<evidence type="ECO:0000256" key="8">
    <source>
        <dbReference type="PROSITE-ProRule" id="PRU10141"/>
    </source>
</evidence>
<dbReference type="SUPFAM" id="SSF56112">
    <property type="entry name" value="Protein kinase-like (PK-like)"/>
    <property type="match status" value="1"/>
</dbReference>
<keyword evidence="2" id="KW-0808">Transferase</keyword>
<sequence length="963" mass="105659">MSRRPHSLIGLSPLLLPHRAHGHAGHARHFAAGLGNGLIATNQKGLRGAGNERNIHRRPDVSDAENDDRAVSIRIDHPRSRSSQQHERMNVLDDVEVINILQKGGDRRATSIATTYKLDTIVRDAGMDQPAADGPWQLSVIMLLGLVGVLVGFFLHFSTDPYSKHAHAYFRRKKKPHKSLTPHSYKKKTDEWSEDEEVTEDDSYRGDNEGPCGGSIAHKRSLPPSPVPPSPNDPTARLYYQLSGEAGFRQQEQRFRRSANKRSPNDNPSRPTSRPGPLSFQSPTRPRSTSITSASSSRKHESPSTKYSGSVSSQHSPYPSPPSMDRVGVGSGLEGLGGSNSSDMNFVADNVDYSTWSNPSGNTYPNASPKVLIKPMGTFTPSESFGSLTSKRKSSCDSSTDDSSLKEFLACGEVELDTPPLGGTESPGQMFVRSDSARSSTSTGQPNRLALSEQFAEMPTPRIDHRDKSRQIAAIQNVRVPLPPADDPRETSASSQHFTRRSAVAKEPSQHAPTRNHVRGIPIVPNLDESPSEDDCSFGAPRSIQIDELQLVRMESGELGPRWRTANEQYLPRETGGQSHHHPMFGSEKNAWYEPPDEKALERMQLERENMQKLQHAAESMDPQDDPRNSILHIRKDLTTSSDSASSLSSEISFKEVKLEDVIGGGGFGQVWAAKWQGTPVAVKVLTGTAQAETVPKAVLEEFIAEINIISGMRHPNICLFMGACLTPPNRAIVTELCENGSLWDALRSPLGSSYCVADGHSRSAWPLELYELAPPPPLYHNGQVSFSVPSEPPMPPAGAWPWALVKRVSAGAARGMCYLHSGKPPVLHRDLKSANILLDESYTAKLADFGLSRLKAVRSGMTGNCGTVQWMAPEVLMNEDYAEPADVFSYGIILWEMLTKECPYEGMTPIQCALSVLNENKRPEIPGWCPQRFCALIKDCVEKDPKARPTFPQILAALDAMP</sequence>
<keyword evidence="12" id="KW-1185">Reference proteome</keyword>
<evidence type="ECO:0000313" key="12">
    <source>
        <dbReference type="Proteomes" id="UP000266841"/>
    </source>
</evidence>
<dbReference type="InterPro" id="IPR017441">
    <property type="entry name" value="Protein_kinase_ATP_BS"/>
</dbReference>
<feature type="region of interest" description="Disordered" evidence="9">
    <location>
        <begin position="417"/>
        <end position="464"/>
    </location>
</feature>
<dbReference type="GO" id="GO:0005524">
    <property type="term" value="F:ATP binding"/>
    <property type="evidence" value="ECO:0007669"/>
    <property type="project" value="UniProtKB-UniRule"/>
</dbReference>
<keyword evidence="3 8" id="KW-0547">Nucleotide-binding</keyword>
<evidence type="ECO:0000313" key="11">
    <source>
        <dbReference type="EMBL" id="EJK70162.1"/>
    </source>
</evidence>
<dbReference type="InterPro" id="IPR011009">
    <property type="entry name" value="Kinase-like_dom_sf"/>
</dbReference>
<organism evidence="11 12">
    <name type="scientific">Thalassiosira oceanica</name>
    <name type="common">Marine diatom</name>
    <dbReference type="NCBI Taxonomy" id="159749"/>
    <lineage>
        <taxon>Eukaryota</taxon>
        <taxon>Sar</taxon>
        <taxon>Stramenopiles</taxon>
        <taxon>Ochrophyta</taxon>
        <taxon>Bacillariophyta</taxon>
        <taxon>Coscinodiscophyceae</taxon>
        <taxon>Thalassiosirophycidae</taxon>
        <taxon>Thalassiosirales</taxon>
        <taxon>Thalassiosiraceae</taxon>
        <taxon>Thalassiosira</taxon>
    </lineage>
</organism>
<dbReference type="GO" id="GO:0004674">
    <property type="term" value="F:protein serine/threonine kinase activity"/>
    <property type="evidence" value="ECO:0007669"/>
    <property type="project" value="UniProtKB-KW"/>
</dbReference>
<gene>
    <name evidence="11" type="ORF">THAOC_08504</name>
</gene>
<feature type="binding site" evidence="8">
    <location>
        <position position="684"/>
    </location>
    <ligand>
        <name>ATP</name>
        <dbReference type="ChEBI" id="CHEBI:30616"/>
    </ligand>
</feature>
<proteinExistence type="predicted"/>
<accession>K0TI28</accession>
<dbReference type="PROSITE" id="PS00107">
    <property type="entry name" value="PROTEIN_KINASE_ATP"/>
    <property type="match status" value="1"/>
</dbReference>
<protein>
    <recommendedName>
        <fullName evidence="10">Protein kinase domain-containing protein</fullName>
    </recommendedName>
</protein>
<dbReference type="Pfam" id="PF07714">
    <property type="entry name" value="PK_Tyr_Ser-Thr"/>
    <property type="match status" value="1"/>
</dbReference>
<feature type="region of interest" description="Disordered" evidence="9">
    <location>
        <begin position="49"/>
        <end position="68"/>
    </location>
</feature>
<keyword evidence="5 8" id="KW-0067">ATP-binding</keyword>
<comment type="catalytic activity">
    <reaction evidence="6">
        <text>L-threonyl-[protein] + ATP = O-phospho-L-threonyl-[protein] + ADP + H(+)</text>
        <dbReference type="Rhea" id="RHEA:46608"/>
        <dbReference type="Rhea" id="RHEA-COMP:11060"/>
        <dbReference type="Rhea" id="RHEA-COMP:11605"/>
        <dbReference type="ChEBI" id="CHEBI:15378"/>
        <dbReference type="ChEBI" id="CHEBI:30013"/>
        <dbReference type="ChEBI" id="CHEBI:30616"/>
        <dbReference type="ChEBI" id="CHEBI:61977"/>
        <dbReference type="ChEBI" id="CHEBI:456216"/>
        <dbReference type="EC" id="2.7.11.1"/>
    </reaction>
</comment>
<dbReference type="CDD" id="cd13999">
    <property type="entry name" value="STKc_MAP3K-like"/>
    <property type="match status" value="1"/>
</dbReference>
<evidence type="ECO:0000256" key="5">
    <source>
        <dbReference type="ARBA" id="ARBA00022840"/>
    </source>
</evidence>
<dbReference type="eggNOG" id="KOG0192">
    <property type="taxonomic scope" value="Eukaryota"/>
</dbReference>
<dbReference type="EMBL" id="AGNL01008959">
    <property type="protein sequence ID" value="EJK70162.1"/>
    <property type="molecule type" value="Genomic_DNA"/>
</dbReference>
<evidence type="ECO:0000256" key="4">
    <source>
        <dbReference type="ARBA" id="ARBA00022777"/>
    </source>
</evidence>
<dbReference type="Gene3D" id="1.10.510.10">
    <property type="entry name" value="Transferase(Phosphotransferase) domain 1"/>
    <property type="match status" value="1"/>
</dbReference>
<evidence type="ECO:0000259" key="10">
    <source>
        <dbReference type="PROSITE" id="PS50011"/>
    </source>
</evidence>
<comment type="catalytic activity">
    <reaction evidence="7">
        <text>L-seryl-[protein] + ATP = O-phospho-L-seryl-[protein] + ADP + H(+)</text>
        <dbReference type="Rhea" id="RHEA:17989"/>
        <dbReference type="Rhea" id="RHEA-COMP:9863"/>
        <dbReference type="Rhea" id="RHEA-COMP:11604"/>
        <dbReference type="ChEBI" id="CHEBI:15378"/>
        <dbReference type="ChEBI" id="CHEBI:29999"/>
        <dbReference type="ChEBI" id="CHEBI:30616"/>
        <dbReference type="ChEBI" id="CHEBI:83421"/>
        <dbReference type="ChEBI" id="CHEBI:456216"/>
        <dbReference type="EC" id="2.7.11.1"/>
    </reaction>
</comment>
<reference evidence="11 12" key="1">
    <citation type="journal article" date="2012" name="Genome Biol.">
        <title>Genome and low-iron response of an oceanic diatom adapted to chronic iron limitation.</title>
        <authorList>
            <person name="Lommer M."/>
            <person name="Specht M."/>
            <person name="Roy A.S."/>
            <person name="Kraemer L."/>
            <person name="Andreson R."/>
            <person name="Gutowska M.A."/>
            <person name="Wolf J."/>
            <person name="Bergner S.V."/>
            <person name="Schilhabel M.B."/>
            <person name="Klostermeier U.C."/>
            <person name="Beiko R.G."/>
            <person name="Rosenstiel P."/>
            <person name="Hippler M."/>
            <person name="Laroche J."/>
        </authorList>
    </citation>
    <scope>NUCLEOTIDE SEQUENCE [LARGE SCALE GENOMIC DNA]</scope>
    <source>
        <strain evidence="11 12">CCMP1005</strain>
    </source>
</reference>
<feature type="compositionally biased region" description="Acidic residues" evidence="9">
    <location>
        <begin position="192"/>
        <end position="201"/>
    </location>
</feature>
<feature type="compositionally biased region" description="Basic residues" evidence="9">
    <location>
        <begin position="171"/>
        <end position="186"/>
    </location>
</feature>
<dbReference type="PROSITE" id="PS50011">
    <property type="entry name" value="PROTEIN_KINASE_DOM"/>
    <property type="match status" value="1"/>
</dbReference>
<feature type="region of interest" description="Disordered" evidence="9">
    <location>
        <begin position="478"/>
        <end position="537"/>
    </location>
</feature>
<dbReference type="InterPro" id="IPR051681">
    <property type="entry name" value="Ser/Thr_Kinases-Pseudokinases"/>
</dbReference>
<dbReference type="AlphaFoldDB" id="K0TI28"/>
<dbReference type="PANTHER" id="PTHR44329">
    <property type="entry name" value="SERINE/THREONINE-PROTEIN KINASE TNNI3K-RELATED"/>
    <property type="match status" value="1"/>
</dbReference>
<dbReference type="InterPro" id="IPR000719">
    <property type="entry name" value="Prot_kinase_dom"/>
</dbReference>
<feature type="compositionally biased region" description="Polar residues" evidence="9">
    <location>
        <begin position="261"/>
        <end position="272"/>
    </location>
</feature>
<evidence type="ECO:0000256" key="6">
    <source>
        <dbReference type="ARBA" id="ARBA00047899"/>
    </source>
</evidence>
<dbReference type="Gene3D" id="3.30.200.20">
    <property type="entry name" value="Phosphorylase Kinase, domain 1"/>
    <property type="match status" value="1"/>
</dbReference>
<dbReference type="SMART" id="SM00220">
    <property type="entry name" value="S_TKc"/>
    <property type="match status" value="1"/>
</dbReference>
<feature type="compositionally biased region" description="Basic and acidic residues" evidence="9">
    <location>
        <begin position="53"/>
        <end position="68"/>
    </location>
</feature>
<comment type="caution">
    <text evidence="11">The sequence shown here is derived from an EMBL/GenBank/DDBJ whole genome shotgun (WGS) entry which is preliminary data.</text>
</comment>
<evidence type="ECO:0000256" key="7">
    <source>
        <dbReference type="ARBA" id="ARBA00048679"/>
    </source>
</evidence>
<feature type="compositionally biased region" description="Pro residues" evidence="9">
    <location>
        <begin position="223"/>
        <end position="232"/>
    </location>
</feature>
<dbReference type="PANTHER" id="PTHR44329:SF288">
    <property type="entry name" value="MITOGEN-ACTIVATED PROTEIN KINASE KINASE KINASE 20"/>
    <property type="match status" value="1"/>
</dbReference>
<dbReference type="PROSITE" id="PS00108">
    <property type="entry name" value="PROTEIN_KINASE_ST"/>
    <property type="match status" value="1"/>
</dbReference>
<feature type="compositionally biased region" description="Gly residues" evidence="9">
    <location>
        <begin position="329"/>
        <end position="338"/>
    </location>
</feature>
<name>K0TI28_THAOC</name>
<feature type="compositionally biased region" description="Polar residues" evidence="9">
    <location>
        <begin position="437"/>
        <end position="446"/>
    </location>
</feature>
<evidence type="ECO:0000256" key="3">
    <source>
        <dbReference type="ARBA" id="ARBA00022741"/>
    </source>
</evidence>
<feature type="region of interest" description="Disordered" evidence="9">
    <location>
        <begin position="171"/>
        <end position="341"/>
    </location>
</feature>
<evidence type="ECO:0000256" key="9">
    <source>
        <dbReference type="SAM" id="MobiDB-lite"/>
    </source>
</evidence>
<evidence type="ECO:0000256" key="2">
    <source>
        <dbReference type="ARBA" id="ARBA00022679"/>
    </source>
</evidence>
<evidence type="ECO:0000256" key="1">
    <source>
        <dbReference type="ARBA" id="ARBA00022527"/>
    </source>
</evidence>
<dbReference type="InterPro" id="IPR008271">
    <property type="entry name" value="Ser/Thr_kinase_AS"/>
</dbReference>
<feature type="compositionally biased region" description="Low complexity" evidence="9">
    <location>
        <begin position="282"/>
        <end position="296"/>
    </location>
</feature>
<dbReference type="OrthoDB" id="339325at2759"/>